<keyword evidence="2" id="KW-1133">Transmembrane helix</keyword>
<proteinExistence type="predicted"/>
<dbReference type="Proteomes" id="UP000095087">
    <property type="component" value="Unassembled WGS sequence"/>
</dbReference>
<keyword evidence="2" id="KW-0812">Transmembrane</keyword>
<protein>
    <submittedName>
        <fullName evidence="3">Preprotein translocase subunit SecG</fullName>
    </submittedName>
</protein>
<evidence type="ECO:0000256" key="1">
    <source>
        <dbReference type="SAM" id="MobiDB-lite"/>
    </source>
</evidence>
<evidence type="ECO:0000256" key="2">
    <source>
        <dbReference type="SAM" id="Phobius"/>
    </source>
</evidence>
<evidence type="ECO:0000313" key="3">
    <source>
        <dbReference type="EMBL" id="ODA68648.1"/>
    </source>
</evidence>
<accession>A0A1E2S2T9</accession>
<dbReference type="RefSeq" id="WP_141693803.1">
    <property type="nucleotide sequence ID" value="NZ_MASI01000001.1"/>
</dbReference>
<dbReference type="AlphaFoldDB" id="A0A1E2S2T9"/>
<feature type="transmembrane region" description="Helical" evidence="2">
    <location>
        <begin position="12"/>
        <end position="32"/>
    </location>
</feature>
<feature type="compositionally biased region" description="Gly residues" evidence="1">
    <location>
        <begin position="132"/>
        <end position="141"/>
    </location>
</feature>
<comment type="caution">
    <text evidence="3">The sequence shown here is derived from an EMBL/GenBank/DDBJ whole genome shotgun (WGS) entry which is preliminary data.</text>
</comment>
<organism evidence="3 4">
    <name type="scientific">Methyloligella halotolerans</name>
    <dbReference type="NCBI Taxonomy" id="1177755"/>
    <lineage>
        <taxon>Bacteria</taxon>
        <taxon>Pseudomonadati</taxon>
        <taxon>Pseudomonadota</taxon>
        <taxon>Alphaproteobacteria</taxon>
        <taxon>Hyphomicrobiales</taxon>
        <taxon>Hyphomicrobiaceae</taxon>
        <taxon>Methyloligella</taxon>
    </lineage>
</organism>
<name>A0A1E2S2T9_9HYPH</name>
<dbReference type="EMBL" id="MASI01000001">
    <property type="protein sequence ID" value="ODA68648.1"/>
    <property type="molecule type" value="Genomic_DNA"/>
</dbReference>
<feature type="compositionally biased region" description="Low complexity" evidence="1">
    <location>
        <begin position="76"/>
        <end position="86"/>
    </location>
</feature>
<sequence>MAHEHESGGKAFLAIVLGGIVLALIIAAYFMYGDRGDQAAVDETTTEESAPAPAEEPNAEAPADQGTMNEEPDAGDPMAPEPNAAAPEDETTAPDDSGAMAPQEPEPNAATGQEMEQEAPMPDEPATEDSTGGSGGGSLSP</sequence>
<reference evidence="3 4" key="1">
    <citation type="submission" date="2016-07" db="EMBL/GenBank/DDBJ databases">
        <title>Draft genome sequence of Methyloligella halotolerans C2T (VKM B-2706T=CCUG 61687T=DSM 25045T), a halotolerant polyhydroxybutyrate accumulating methylotroph.</title>
        <authorList>
            <person name="Vasilenko O.V."/>
            <person name="Doronina N.V."/>
            <person name="Poroshina M.N."/>
            <person name="Tarlachkov S.V."/>
            <person name="Trotsenko Y.A."/>
        </authorList>
    </citation>
    <scope>NUCLEOTIDE SEQUENCE [LARGE SCALE GENOMIC DNA]</scope>
    <source>
        <strain evidence="3 4">VKM B-2706</strain>
    </source>
</reference>
<keyword evidence="4" id="KW-1185">Reference proteome</keyword>
<evidence type="ECO:0000313" key="4">
    <source>
        <dbReference type="Proteomes" id="UP000095087"/>
    </source>
</evidence>
<feature type="region of interest" description="Disordered" evidence="1">
    <location>
        <begin position="40"/>
        <end position="141"/>
    </location>
</feature>
<gene>
    <name evidence="3" type="ORF">A7A08_00479</name>
</gene>
<keyword evidence="2" id="KW-0472">Membrane</keyword>
<feature type="compositionally biased region" description="Low complexity" evidence="1">
    <location>
        <begin position="47"/>
        <end position="63"/>
    </location>
</feature>
<dbReference type="STRING" id="1177755.A7A08_00479"/>